<accession>A0ABD6TNL7</accession>
<protein>
    <recommendedName>
        <fullName evidence="4">HPP family protein</fullName>
    </recommendedName>
</protein>
<name>A0ABD6TNL7_9BACI</name>
<dbReference type="AlphaFoldDB" id="A0ABD6TNL7"/>
<dbReference type="Proteomes" id="UP000225062">
    <property type="component" value="Unassembled WGS sequence"/>
</dbReference>
<feature type="transmembrane region" description="Helical" evidence="1">
    <location>
        <begin position="218"/>
        <end position="239"/>
    </location>
</feature>
<feature type="transmembrane region" description="Helical" evidence="1">
    <location>
        <begin position="21"/>
        <end position="41"/>
    </location>
</feature>
<comment type="caution">
    <text evidence="2">The sequence shown here is derived from an EMBL/GenBank/DDBJ whole genome shotgun (WGS) entry which is preliminary data.</text>
</comment>
<dbReference type="EMBL" id="NUUI01000018">
    <property type="protein sequence ID" value="PHG21080.1"/>
    <property type="molecule type" value="Genomic_DNA"/>
</dbReference>
<gene>
    <name evidence="2" type="ORF">COI74_12025</name>
</gene>
<feature type="transmembrane region" description="Helical" evidence="1">
    <location>
        <begin position="251"/>
        <end position="270"/>
    </location>
</feature>
<keyword evidence="1" id="KW-0812">Transmembrane</keyword>
<evidence type="ECO:0000313" key="3">
    <source>
        <dbReference type="Proteomes" id="UP000225062"/>
    </source>
</evidence>
<feature type="transmembrane region" description="Helical" evidence="1">
    <location>
        <begin position="282"/>
        <end position="303"/>
    </location>
</feature>
<evidence type="ECO:0008006" key="4">
    <source>
        <dbReference type="Google" id="ProtNLM"/>
    </source>
</evidence>
<organism evidence="2 3">
    <name type="scientific">Bacillus wiedmannii</name>
    <dbReference type="NCBI Taxonomy" id="1890302"/>
    <lineage>
        <taxon>Bacteria</taxon>
        <taxon>Bacillati</taxon>
        <taxon>Bacillota</taxon>
        <taxon>Bacilli</taxon>
        <taxon>Bacillales</taxon>
        <taxon>Bacillaceae</taxon>
        <taxon>Bacillus</taxon>
        <taxon>Bacillus cereus group</taxon>
    </lineage>
</organism>
<evidence type="ECO:0000256" key="1">
    <source>
        <dbReference type="SAM" id="Phobius"/>
    </source>
</evidence>
<evidence type="ECO:0000313" key="2">
    <source>
        <dbReference type="EMBL" id="PHG21080.1"/>
    </source>
</evidence>
<sequence length="318" mass="35926">MRVISKKEYVIMNAVISKKETIISYTIAILFILAMVTAGVLLNDPEVILPEIAAMAIALWAYREPGWLRQPEKIFIAPSITAVIGFMVNQMDIAYLGKVSLTLVFMMLFLRVIQSNLAPSIATGLLPLVTNATEWSFIISVFVLTFILMIGVLIFKLNNGIERKVNIQYKYMTVFLILNFVWISLCWITGYEQLAVIPPILVVVYESLQKPMYNEKMAFKQIVVLTTSATVGTLLYFAIDSWIVVTLFNMILMLILLKIVGVRIPAAYAFPLLPLVFPDEMIKMLPVGSFIAGIFLFGAVLLYKKWEMKQKGMQKSEI</sequence>
<feature type="transmembrane region" description="Helical" evidence="1">
    <location>
        <begin position="135"/>
        <end position="157"/>
    </location>
</feature>
<keyword evidence="1" id="KW-1133">Transmembrane helix</keyword>
<reference evidence="2 3" key="1">
    <citation type="submission" date="2017-09" db="EMBL/GenBank/DDBJ databases">
        <title>Large-scale bioinformatics analysis of Bacillus genomes uncovers conserved roles of natural products in bacterial physiology.</title>
        <authorList>
            <consortium name="Agbiome Team Llc"/>
            <person name="Bleich R.M."/>
            <person name="Grubbs K.J."/>
            <person name="Santa Maria K.C."/>
            <person name="Allen S.E."/>
            <person name="Farag S."/>
            <person name="Shank E.A."/>
            <person name="Bowers A."/>
        </authorList>
    </citation>
    <scope>NUCLEOTIDE SEQUENCE [LARGE SCALE GENOMIC DNA]</scope>
    <source>
        <strain evidence="2 3">AFS032503</strain>
    </source>
</reference>
<feature type="transmembrane region" description="Helical" evidence="1">
    <location>
        <begin position="74"/>
        <end position="97"/>
    </location>
</feature>
<keyword evidence="1" id="KW-0472">Membrane</keyword>
<feature type="transmembrane region" description="Helical" evidence="1">
    <location>
        <begin position="169"/>
        <end position="190"/>
    </location>
</feature>
<proteinExistence type="predicted"/>